<evidence type="ECO:0000313" key="1">
    <source>
        <dbReference type="EMBL" id="MCS3902187.1"/>
    </source>
</evidence>
<protein>
    <submittedName>
        <fullName evidence="1">Uncharacterized protein</fullName>
    </submittedName>
</protein>
<proteinExistence type="predicted"/>
<accession>A0AAE3L4S7</accession>
<organism evidence="1 2">
    <name type="scientific">Methylohalomonas lacus</name>
    <dbReference type="NCBI Taxonomy" id="398773"/>
    <lineage>
        <taxon>Bacteria</taxon>
        <taxon>Pseudomonadati</taxon>
        <taxon>Pseudomonadota</taxon>
        <taxon>Gammaproteobacteria</taxon>
        <taxon>Methylohalomonadales</taxon>
        <taxon>Methylohalomonadaceae</taxon>
        <taxon>Methylohalomonas</taxon>
    </lineage>
</organism>
<name>A0AAE3L4S7_9GAMM</name>
<dbReference type="AlphaFoldDB" id="A0AAE3L4S7"/>
<reference evidence="1" key="1">
    <citation type="submission" date="2022-08" db="EMBL/GenBank/DDBJ databases">
        <title>Genomic Encyclopedia of Type Strains, Phase III (KMG-III): the genomes of soil and plant-associated and newly described type strains.</title>
        <authorList>
            <person name="Whitman W."/>
        </authorList>
    </citation>
    <scope>NUCLEOTIDE SEQUENCE</scope>
    <source>
        <strain evidence="1">HMT 1</strain>
    </source>
</reference>
<evidence type="ECO:0000313" key="2">
    <source>
        <dbReference type="Proteomes" id="UP001204445"/>
    </source>
</evidence>
<comment type="caution">
    <text evidence="1">The sequence shown here is derived from an EMBL/GenBank/DDBJ whole genome shotgun (WGS) entry which is preliminary data.</text>
</comment>
<sequence>MDSLHKTTHAQTRVSSDAFPMRSWIIWTSLGHLLMQVMVLKSDSSIRRQSAGCVNIWAAIFFKPSVNISTPIW</sequence>
<dbReference type="EMBL" id="JANUCT010000001">
    <property type="protein sequence ID" value="MCS3902187.1"/>
    <property type="molecule type" value="Genomic_DNA"/>
</dbReference>
<keyword evidence="2" id="KW-1185">Reference proteome</keyword>
<gene>
    <name evidence="1" type="ORF">J2T55_000179</name>
</gene>
<dbReference type="Proteomes" id="UP001204445">
    <property type="component" value="Unassembled WGS sequence"/>
</dbReference>